<feature type="transmembrane region" description="Helical" evidence="15">
    <location>
        <begin position="484"/>
        <end position="503"/>
    </location>
</feature>
<dbReference type="Gene3D" id="3.30.200.20">
    <property type="entry name" value="Phosphorylase Kinase, domain 1"/>
    <property type="match status" value="1"/>
</dbReference>
<evidence type="ECO:0000313" key="18">
    <source>
        <dbReference type="EMBL" id="KAK1942791.1"/>
    </source>
</evidence>
<evidence type="ECO:0000256" key="13">
    <source>
        <dbReference type="PROSITE-ProRule" id="PRU10141"/>
    </source>
</evidence>
<feature type="region of interest" description="Disordered" evidence="14">
    <location>
        <begin position="1843"/>
        <end position="1872"/>
    </location>
</feature>
<dbReference type="InterPro" id="IPR017441">
    <property type="entry name" value="Protein_kinase_ATP_BS"/>
</dbReference>
<feature type="region of interest" description="Disordered" evidence="14">
    <location>
        <begin position="1767"/>
        <end position="1812"/>
    </location>
</feature>
<dbReference type="InterPro" id="IPR050117">
    <property type="entry name" value="MAPK"/>
</dbReference>
<keyword evidence="6" id="KW-0479">Metal-binding</keyword>
<dbReference type="PROSITE" id="PS00107">
    <property type="entry name" value="PROTEIN_KINASE_ATP"/>
    <property type="match status" value="1"/>
</dbReference>
<comment type="subcellular location">
    <subcellularLocation>
        <location evidence="2">Membrane</location>
        <topology evidence="2">Multi-pass membrane protein</topology>
    </subcellularLocation>
</comment>
<feature type="compositionally biased region" description="Low complexity" evidence="14">
    <location>
        <begin position="2001"/>
        <end position="2022"/>
    </location>
</feature>
<dbReference type="CDD" id="cd07834">
    <property type="entry name" value="STKc_MAPK"/>
    <property type="match status" value="1"/>
</dbReference>
<feature type="compositionally biased region" description="Polar residues" evidence="14">
    <location>
        <begin position="1862"/>
        <end position="1872"/>
    </location>
</feature>
<feature type="transmembrane region" description="Helical" evidence="15">
    <location>
        <begin position="3711"/>
        <end position="3730"/>
    </location>
</feature>
<feature type="transmembrane region" description="Helical" evidence="15">
    <location>
        <begin position="897"/>
        <end position="920"/>
    </location>
</feature>
<feature type="transmembrane region" description="Helical" evidence="15">
    <location>
        <begin position="2481"/>
        <end position="2498"/>
    </location>
</feature>
<keyword evidence="18" id="KW-0808">Transferase</keyword>
<dbReference type="EMBL" id="JASMQC010000008">
    <property type="protein sequence ID" value="KAK1942791.1"/>
    <property type="molecule type" value="Genomic_DNA"/>
</dbReference>
<feature type="transmembrane region" description="Helical" evidence="15">
    <location>
        <begin position="57"/>
        <end position="75"/>
    </location>
</feature>
<dbReference type="SUPFAM" id="SSF52540">
    <property type="entry name" value="P-loop containing nucleoside triphosphate hydrolases"/>
    <property type="match status" value="1"/>
</dbReference>
<feature type="transmembrane region" description="Helical" evidence="15">
    <location>
        <begin position="2676"/>
        <end position="2701"/>
    </location>
</feature>
<feature type="transmembrane region" description="Helical" evidence="15">
    <location>
        <begin position="932"/>
        <end position="954"/>
    </location>
</feature>
<reference evidence="18" key="1">
    <citation type="submission" date="2023-08" db="EMBL/GenBank/DDBJ databases">
        <title>Reference Genome Resource for the Citrus Pathogen Phytophthora citrophthora.</title>
        <authorList>
            <person name="Moller H."/>
            <person name="Coetzee B."/>
            <person name="Rose L.J."/>
            <person name="Van Niekerk J.M."/>
        </authorList>
    </citation>
    <scope>NUCLEOTIDE SEQUENCE</scope>
    <source>
        <strain evidence="18">STE-U-9442</strain>
    </source>
</reference>
<dbReference type="GO" id="GO:0005524">
    <property type="term" value="F:ATP binding"/>
    <property type="evidence" value="ECO:0007669"/>
    <property type="project" value="UniProtKB-UniRule"/>
</dbReference>
<feature type="transmembrane region" description="Helical" evidence="15">
    <location>
        <begin position="2832"/>
        <end position="2849"/>
    </location>
</feature>
<dbReference type="InterPro" id="IPR008271">
    <property type="entry name" value="Ser/Thr_kinase_AS"/>
</dbReference>
<dbReference type="HAMAP" id="MF_00321">
    <property type="entry name" value="GTPase_EngB"/>
    <property type="match status" value="1"/>
</dbReference>
<feature type="compositionally biased region" description="Low complexity" evidence="14">
    <location>
        <begin position="1565"/>
        <end position="1578"/>
    </location>
</feature>
<evidence type="ECO:0000256" key="5">
    <source>
        <dbReference type="ARBA" id="ARBA00022692"/>
    </source>
</evidence>
<dbReference type="GO" id="GO:0140359">
    <property type="term" value="F:ABC-type transporter activity"/>
    <property type="evidence" value="ECO:0007669"/>
    <property type="project" value="InterPro"/>
</dbReference>
<feature type="region of interest" description="Disordered" evidence="14">
    <location>
        <begin position="1990"/>
        <end position="2079"/>
    </location>
</feature>
<feature type="binding site" evidence="13">
    <location>
        <position position="1434"/>
    </location>
    <ligand>
        <name>ATP</name>
        <dbReference type="ChEBI" id="CHEBI:30616"/>
    </ligand>
</feature>
<gene>
    <name evidence="18" type="ORF">P3T76_005428</name>
</gene>
<feature type="compositionally biased region" description="Low complexity" evidence="14">
    <location>
        <begin position="1792"/>
        <end position="1807"/>
    </location>
</feature>
<protein>
    <submittedName>
        <fullName evidence="18">Extracellular signal-regulated kinase 1</fullName>
    </submittedName>
</protein>
<dbReference type="PANTHER" id="PTHR24055">
    <property type="entry name" value="MITOGEN-ACTIVATED PROTEIN KINASE"/>
    <property type="match status" value="1"/>
</dbReference>
<dbReference type="Proteomes" id="UP001259832">
    <property type="component" value="Unassembled WGS sequence"/>
</dbReference>
<comment type="caution">
    <text evidence="18">The sequence shown here is derived from an EMBL/GenBank/DDBJ whole genome shotgun (WGS) entry which is preliminary data.</text>
</comment>
<keyword evidence="12 15" id="KW-0472">Membrane</keyword>
<keyword evidence="10 15" id="KW-1133">Transmembrane helix</keyword>
<keyword evidence="18" id="KW-0418">Kinase</keyword>
<dbReference type="InterPro" id="IPR000719">
    <property type="entry name" value="Prot_kinase_dom"/>
</dbReference>
<keyword evidence="9" id="KW-0460">Magnesium</keyword>
<feature type="transmembrane region" description="Helical" evidence="15">
    <location>
        <begin position="1026"/>
        <end position="1045"/>
    </location>
</feature>
<dbReference type="GO" id="GO:0046872">
    <property type="term" value="F:metal ion binding"/>
    <property type="evidence" value="ECO:0007669"/>
    <property type="project" value="UniProtKB-KW"/>
</dbReference>
<dbReference type="Pfam" id="PF19055">
    <property type="entry name" value="ABC2_membrane_7"/>
    <property type="match status" value="1"/>
</dbReference>
<evidence type="ECO:0000259" key="16">
    <source>
        <dbReference type="PROSITE" id="PS50011"/>
    </source>
</evidence>
<feature type="transmembrane region" description="Helical" evidence="15">
    <location>
        <begin position="3105"/>
        <end position="3130"/>
    </location>
</feature>
<feature type="transmembrane region" description="Helical" evidence="15">
    <location>
        <begin position="1298"/>
        <end position="1317"/>
    </location>
</feature>
<keyword evidence="4" id="KW-0813">Transport</keyword>
<feature type="transmembrane region" description="Helical" evidence="15">
    <location>
        <begin position="2799"/>
        <end position="2820"/>
    </location>
</feature>
<dbReference type="InterPro" id="IPR027417">
    <property type="entry name" value="P-loop_NTPase"/>
</dbReference>
<evidence type="ECO:0000256" key="1">
    <source>
        <dbReference type="ARBA" id="ARBA00001946"/>
    </source>
</evidence>
<feature type="transmembrane region" description="Helical" evidence="15">
    <location>
        <begin position="2955"/>
        <end position="2974"/>
    </location>
</feature>
<dbReference type="PROSITE" id="PS00108">
    <property type="entry name" value="PROTEIN_KINASE_ST"/>
    <property type="match status" value="1"/>
</dbReference>
<feature type="transmembrane region" description="Helical" evidence="15">
    <location>
        <begin position="3307"/>
        <end position="3327"/>
    </location>
</feature>
<feature type="transmembrane region" description="Helical" evidence="15">
    <location>
        <begin position="2729"/>
        <end position="2747"/>
    </location>
</feature>
<feature type="domain" description="EngB-type G" evidence="17">
    <location>
        <begin position="626"/>
        <end position="811"/>
    </location>
</feature>
<feature type="transmembrane region" description="Helical" evidence="15">
    <location>
        <begin position="2767"/>
        <end position="2787"/>
    </location>
</feature>
<dbReference type="InterPro" id="IPR013525">
    <property type="entry name" value="ABC2_TM"/>
</dbReference>
<feature type="transmembrane region" description="Helical" evidence="15">
    <location>
        <begin position="3403"/>
        <end position="3423"/>
    </location>
</feature>
<evidence type="ECO:0000256" key="10">
    <source>
        <dbReference type="ARBA" id="ARBA00022989"/>
    </source>
</evidence>
<dbReference type="FunFam" id="1.10.510.10:FF:000439">
    <property type="entry name" value="Mitogen-activated protein kinase"/>
    <property type="match status" value="1"/>
</dbReference>
<evidence type="ECO:0000256" key="9">
    <source>
        <dbReference type="ARBA" id="ARBA00022842"/>
    </source>
</evidence>
<feature type="transmembrane region" description="Helical" evidence="15">
    <location>
        <begin position="2591"/>
        <end position="2611"/>
    </location>
</feature>
<feature type="domain" description="Protein kinase" evidence="16">
    <location>
        <begin position="1404"/>
        <end position="1717"/>
    </location>
</feature>
<evidence type="ECO:0000256" key="11">
    <source>
        <dbReference type="ARBA" id="ARBA00023134"/>
    </source>
</evidence>
<feature type="transmembrane region" description="Helical" evidence="15">
    <location>
        <begin position="3150"/>
        <end position="3172"/>
    </location>
</feature>
<dbReference type="Pfam" id="PF01061">
    <property type="entry name" value="ABC2_membrane"/>
    <property type="match status" value="1"/>
</dbReference>
<sequence>MRVQPSPVGRSNGYCTVMFNPYRMWKRLQVSYYGGKYSVERALALETYTKDTSQLRVVLVCFGSPLPVTFLVMVQELIPLQDPNDGWYVNYGVWIRAWILAFVVGFTITGQSEVIIDDVAISTCKLVSLSALAATFFVVSAMALASFIFPIPFFVLTLAPLFYVYLTISVGLVVGGQVFRAMRTHLDQSIRYILFVGAQVLVAFVYPSYESLFHLAKGTQFRLLVILLLPVIKVAVKNLLLRCTRRMEDMIPEAVLFTVDFFNATYIATCMQSASSVTAIVAITVTDLVQTGVMLYGFNHRTVSARRKLLSVNIVDNSLLVMIGSICRNYTAFESQAHIGIRIRSCLTHRISAADRGAVCSLEKIPADKISNEKAPTGPQLPVETCKLGLVCQKQSASICPVLPEGDEVEINDSPRALHLEKHSTSLRDALEMLFTTECVVITAYLEAIVPIFYCNYIVFMVNLPSAQYHSEMTGVSRENVGSTVLPVFVFGLLQILSFALIARVLRRNLGMHALYQLAFVLETQMSLIQGKLMLWMIITICFRIVHFAAATSYTGALFSTASNSPKKTRKKQARLANLPVFWPITGVSAPPELRPHEVDIVNRLFKVDSTLITSTSDPTDLPQWDVPEIAFAGRSNAGKSSLINAITGQKTLVRTSKTPGRTQQLHFLSVGGKKGSLPDLSLVDMPGFGFATAPKKVVDEWHTLVGGYVEGRRGNNLKTTMLVVDARRGLGPADHDFMDFLHELGALYQVVFTKVDAVTRSELEKQVQKAQEIALNADRMSMNPIIQVSSVKENFGIKELQRQLVRVPSATGPNPQQPGIWSTRLRRVWFALQVSHRGSYSIERLLALEEYTRNTSVARVVAVCIGTPLPMAVVVAMQECVPLQDPFEGWSKNYGFWIRAGVLGGVVAVGMSAFAMNMIPGVNLSRLQLTLVFVGQAIFYPFIAMLVAALWVFPIPFTVLTIISLYVLLFAALFRIIAGKQVFSQMVKYPNEFILLVSFSGSQSIMAVTYAAYAVLFEHITNTNFELPVILLLPVIKVIMKNLVSLPIAHMKDMIPEGVIFTVDFFNSMYLATCMQNTSSISTVATMMAIDVGQTAIALRGLHDRSDTILERLRQACGIVVDSDSLLPVVKVLCRDTDKFEQQIRRNVLLYSCLPHKLSQQGRDLLDKLSLLPGNGVQSIPKFSVPRVSSLSWSFPFRNTTRVEPTNPIFVKSASSERVRSIKGGNSPAVENLKILSETLEVLFTSECLLLTEYLESIIPLLYGSFIFLVVNLPSAPYHTDLVGLNRENVGATLLNVYAYALLELASFLMLALLMMRNCRMQALYHLAFVLETQMLLVQVKLMTWVLMTLSFRVVHFGADFSFKFAWMHDNTTRSSVSQGGTPNGHTSGFKVYGSLFKVSSRYQFLNPLGKGSYGIVCAAKDRETGQCVAIKKVSPMAKRTVDAKHTLREVLLLQLLGKHPNVISIHNLSTNLKDDELYIVMDLMDTDMHRVIQSSQPLSDAHAKYFLHQLLRGVKYLHDNGVLHRDLKPGNLLLSKNCQLKIADFGLARKIPRVLGGSGPLGRPRSAPAASSSSASNRIPDRPPMTEHVVTRWYRAPELMLQPDGLYDQSVDMWSVGCIFAEILGRKALFPGKNFLHQLTLIFDVIGAPPVEATSRIQSSQAQRFLRSLGKKPKVPFRTLFPNASDSALDLMDRLLEFDPTKRITAHEALAHPYMQDIERKYRNRSGNEDPPPPMRVDFSFDLKNLSKMDLRALIVKEVDSHCKSVGTRTLTDTEPEYNNHPPVEKVRASVTPVSSSTPTTTSSSGARISKLHTSLRLAQAQSREHDGNSSTHQRLSNAIAFGSDRQRIRAVSKPPVPKQDSNGSASNQQEHVRVVAAQASLLSDSLASRVSPPPEEDETKTTTTARAKPASLQTSRTPDISLSAADGSLKARSRTSFSYQNVRRGSKLGDSSVSDAKAAAVALSQRSKALIASLAIQGMSTIFHHSQAWQTKQHRNPESPLSSSSSSASSPGSPPRSNSQQCTAVSRSNRPGSAMMLTKRKNPKPVELSETPIAVGRARRISSAGPTRSKPRPSTANGFLTARTIAANAYLAQTTYGGIYLCTDELQQHQLVVLKCVSLLHAINMLDMSKPELQAPDDPRQEKAFSNLQRTEATLSPHIVQYLDDFIEGHILYFVLEYCAGGDLYSAVNRGQNRRLVCADALAVLKEVAAGVAYLHNRNIAHRDLSLENVMLSHGVCKIGDFGLSTRADHPCVERVGKAYYMAPEVVAHGVVYNAKAADIWSLGIILFILVTGSPLVPLATEEDAAFRAFKKVSVREVLAAWHMMEVVEGSSLQLLESMLHFMAETVVRQLRDIARDGNRTVIATIHQPSSELFSLFDQLYLLSDGSCVYDGPASEAVEYFDSLGFPCPEFVSPTDHFMRQLVVVDKASDEAGVARVERLKSAWATRKQPGVLTGSRKDPIIQTQDFNSNRLGILRQLQVSLAMSLIMGLVYLQLDMNQRAIQNFSGAFFFFMSNEIFGAVEIQLASLPLEIAMIFLPILVFVPAYFLIGIGHGFSGYISMQVMLIMVRSAAVGLSYALGCLFRRTDVATIVGMLVLLPMLLFGGLMVNSDDTPPYFVWINYISPMKFGFDGTMKIFWNDVPSIPCNASTENCVALSGAQVLENYSISSRSPWLSGVFLLILNFGYRALGFVSLWFNVHGRAYSFERLLKLHQFVNLQHPSTIPTFLNVIVAIATPLPCFLIAIASDALPLNRPDEGPQANGMFWIRSWLIMTVFTVAVLIPLHHPDITSIPERRVWLGVMSIVIAAIHTGFHYLAALTIGFPVPFSNLTLNMLWILLIIVGVLFYMGPTCRRSALIRQQLKLHAIFTYAGSNLALVYPLFYYAFLCAKDIISAQLLMTFSLPILKTMGKHLLYQTTRHAPDLQPVMIIFDVEVFNALFVSSCMRNSTSPSVTVSLMAADFLGACAAIYGLRNIMTHLDLFVFQMGLKSGQVDILDIAAFIASQHHPDTLQMSQNELCNVDSTAIVHPRSPSKVAWGKHRQSWKESSVVPTEGTIISSFNQSPSVEQVREASVLAKHIEKLTLKERLEFAHETCRVLRRIEFLLLVEYTEVMVPMIYGLYIAIIYHLPNRKYFPYLQEMSEDDLAQTARSVLLYVLLQLLSFVLLLTVLSRRFLLAPGTILRFVLTTEWRQVQSLLVLWIIYVLQSSIQHVGPSFCPNNEPLGRWGHYTSKINRAWVSTQVSHRGKYSIERLVALDEYVRSTSWSRVVFVCVGTPLPIIVLVLAQEAIPLQDPADGWRVNYGIWIRAAAVAVAVTRMALVQLNYLVDGATISSIQIVIVVIATTFAHVAQCLIVAANFAFPIPFLTNTLTLPYFGMFAIIFRIVVGKQVFKEILRHRGQLLRFVAFVSAQTLMSVIYPAYQVLFLAAANAGYELYVIALLPIVKFFMKNVLALNFTRTHDMMPESVIFSVDFFNAFYIATSMQSATSTTTVVVIMASDLLNSAIALNHVHKTISSIVNFLPSDKQSHFELLEVACSLCRQPEEFENQERVNIQLQSCIPYRISPAGRDLLERLSTFRGYRSHTRSFSHRQLTPANPTVKFTKHSQWCCIQRRSSSIQPVVEKRVKRSNTSISIGNVNTPIRTQYSELLRDSLKVLFTAECHVLSEYLESVVPILYANYIMVMVHLSSARYHSEMTGITKDNVGDKVKAVFAYAVMEFLSFILMAIIIHRKCGMKILYHLAFVLETHMPLVQDKLITWTLLTLASRVVHFGKYSIFTQMDA</sequence>
<feature type="transmembrane region" description="Helical" evidence="15">
    <location>
        <begin position="3673"/>
        <end position="3691"/>
    </location>
</feature>
<feature type="transmembrane region" description="Helical" evidence="15">
    <location>
        <begin position="1324"/>
        <end position="1349"/>
    </location>
</feature>
<keyword evidence="7 13" id="KW-0547">Nucleotide-binding</keyword>
<dbReference type="GO" id="GO:0016020">
    <property type="term" value="C:membrane"/>
    <property type="evidence" value="ECO:0007669"/>
    <property type="project" value="UniProtKB-SubCell"/>
</dbReference>
<feature type="compositionally biased region" description="Polar residues" evidence="14">
    <location>
        <begin position="1914"/>
        <end position="1923"/>
    </location>
</feature>
<feature type="transmembrane region" description="Helical" evidence="15">
    <location>
        <begin position="440"/>
        <end position="464"/>
    </location>
</feature>
<keyword evidence="5 15" id="KW-0812">Transmembrane</keyword>
<feature type="domain" description="Protein kinase" evidence="16">
    <location>
        <begin position="2088"/>
        <end position="2377"/>
    </location>
</feature>
<feature type="transmembrane region" description="Helical" evidence="15">
    <location>
        <begin position="3367"/>
        <end position="3388"/>
    </location>
</feature>
<dbReference type="SUPFAM" id="SSF56112">
    <property type="entry name" value="Protein kinase-like (PK-like)"/>
    <property type="match status" value="2"/>
</dbReference>
<feature type="transmembrane region" description="Helical" evidence="15">
    <location>
        <begin position="2531"/>
        <end position="2552"/>
    </location>
</feature>
<dbReference type="Pfam" id="PF01926">
    <property type="entry name" value="MMR_HSR1"/>
    <property type="match status" value="1"/>
</dbReference>
<dbReference type="PROSITE" id="PS50011">
    <property type="entry name" value="PROTEIN_KINASE_DOM"/>
    <property type="match status" value="2"/>
</dbReference>
<dbReference type="Gene3D" id="1.10.510.10">
    <property type="entry name" value="Transferase(Phosphotransferase) domain 1"/>
    <property type="match status" value="2"/>
</dbReference>
<organism evidence="18 19">
    <name type="scientific">Phytophthora citrophthora</name>
    <dbReference type="NCBI Taxonomy" id="4793"/>
    <lineage>
        <taxon>Eukaryota</taxon>
        <taxon>Sar</taxon>
        <taxon>Stramenopiles</taxon>
        <taxon>Oomycota</taxon>
        <taxon>Peronosporomycetes</taxon>
        <taxon>Peronosporales</taxon>
        <taxon>Peronosporaceae</taxon>
        <taxon>Phytophthora</taxon>
    </lineage>
</organism>
<feature type="transmembrane region" description="Helical" evidence="15">
    <location>
        <begin position="3270"/>
        <end position="3287"/>
    </location>
</feature>
<evidence type="ECO:0000256" key="6">
    <source>
        <dbReference type="ARBA" id="ARBA00022723"/>
    </source>
</evidence>
<dbReference type="GO" id="GO:0004672">
    <property type="term" value="F:protein kinase activity"/>
    <property type="evidence" value="ECO:0007669"/>
    <property type="project" value="InterPro"/>
</dbReference>
<dbReference type="InterPro" id="IPR043926">
    <property type="entry name" value="ABCG_dom"/>
</dbReference>
<name>A0AAD9GQT8_9STRA</name>
<feature type="transmembrane region" description="Helical" evidence="15">
    <location>
        <begin position="994"/>
        <end position="1014"/>
    </location>
</feature>
<feature type="transmembrane region" description="Helical" evidence="15">
    <location>
        <begin position="960"/>
        <end position="979"/>
    </location>
</feature>
<feature type="transmembrane region" description="Helical" evidence="15">
    <location>
        <begin position="129"/>
        <end position="155"/>
    </location>
</feature>
<keyword evidence="11" id="KW-0342">GTP-binding</keyword>
<proteinExistence type="inferred from homology"/>
<feature type="region of interest" description="Disordered" evidence="14">
    <location>
        <begin position="1886"/>
        <end position="1957"/>
    </location>
</feature>
<feature type="transmembrane region" description="Helical" evidence="15">
    <location>
        <begin position="87"/>
        <end position="108"/>
    </location>
</feature>
<evidence type="ECO:0000256" key="4">
    <source>
        <dbReference type="ARBA" id="ARBA00022448"/>
    </source>
</evidence>
<dbReference type="Pfam" id="PF00069">
    <property type="entry name" value="Pkinase"/>
    <property type="match status" value="2"/>
</dbReference>
<feature type="transmembrane region" description="Helical" evidence="15">
    <location>
        <begin position="3429"/>
        <end position="3450"/>
    </location>
</feature>
<feature type="transmembrane region" description="Helical" evidence="15">
    <location>
        <begin position="221"/>
        <end position="240"/>
    </location>
</feature>
<dbReference type="GO" id="GO:0005525">
    <property type="term" value="F:GTP binding"/>
    <property type="evidence" value="ECO:0007669"/>
    <property type="project" value="UniProtKB-KW"/>
</dbReference>
<feature type="transmembrane region" description="Helical" evidence="15">
    <location>
        <begin position="3339"/>
        <end position="3361"/>
    </location>
</feature>
<feature type="region of interest" description="Disordered" evidence="14">
    <location>
        <begin position="1560"/>
        <end position="1586"/>
    </location>
</feature>
<dbReference type="InterPro" id="IPR006073">
    <property type="entry name" value="GTP-bd"/>
</dbReference>
<keyword evidence="8 13" id="KW-0067">ATP-binding</keyword>
<feature type="transmembrane region" description="Helical" evidence="15">
    <location>
        <begin position="2558"/>
        <end position="2582"/>
    </location>
</feature>
<dbReference type="Gene3D" id="3.40.50.300">
    <property type="entry name" value="P-loop containing nucleotide triphosphate hydrolases"/>
    <property type="match status" value="2"/>
</dbReference>
<feature type="compositionally biased region" description="Polar residues" evidence="14">
    <location>
        <begin position="1937"/>
        <end position="1946"/>
    </location>
</feature>
<feature type="transmembrane region" description="Helical" evidence="15">
    <location>
        <begin position="2869"/>
        <end position="2888"/>
    </location>
</feature>
<dbReference type="SMART" id="SM00220">
    <property type="entry name" value="S_TKc"/>
    <property type="match status" value="2"/>
</dbReference>
<evidence type="ECO:0000256" key="3">
    <source>
        <dbReference type="ARBA" id="ARBA00009638"/>
    </source>
</evidence>
<evidence type="ECO:0000256" key="14">
    <source>
        <dbReference type="SAM" id="MobiDB-lite"/>
    </source>
</evidence>
<evidence type="ECO:0000313" key="19">
    <source>
        <dbReference type="Proteomes" id="UP001259832"/>
    </source>
</evidence>
<keyword evidence="19" id="KW-1185">Reference proteome</keyword>
<accession>A0AAD9GQT8</accession>
<dbReference type="CDD" id="cd01876">
    <property type="entry name" value="YihA_EngB"/>
    <property type="match status" value="1"/>
</dbReference>
<evidence type="ECO:0000256" key="12">
    <source>
        <dbReference type="ARBA" id="ARBA00023136"/>
    </source>
</evidence>
<feature type="transmembrane region" description="Helical" evidence="15">
    <location>
        <begin position="192"/>
        <end position="209"/>
    </location>
</feature>
<evidence type="ECO:0000256" key="8">
    <source>
        <dbReference type="ARBA" id="ARBA00022840"/>
    </source>
</evidence>
<comment type="similarity">
    <text evidence="3">Belongs to the TRAFAC class TrmE-Era-EngA-EngB-Septin-like GTPase superfamily. EngB GTPase family.</text>
</comment>
<dbReference type="InterPro" id="IPR011009">
    <property type="entry name" value="Kinase-like_dom_sf"/>
</dbReference>
<feature type="transmembrane region" description="Helical" evidence="15">
    <location>
        <begin position="161"/>
        <end position="180"/>
    </location>
</feature>
<evidence type="ECO:0000256" key="7">
    <source>
        <dbReference type="ARBA" id="ARBA00022741"/>
    </source>
</evidence>
<dbReference type="InterPro" id="IPR030393">
    <property type="entry name" value="G_ENGB_dom"/>
</dbReference>
<feature type="transmembrane region" description="Helical" evidence="15">
    <location>
        <begin position="1259"/>
        <end position="1278"/>
    </location>
</feature>
<dbReference type="PROSITE" id="PS51706">
    <property type="entry name" value="G_ENGB"/>
    <property type="match status" value="1"/>
</dbReference>
<dbReference type="NCBIfam" id="TIGR03598">
    <property type="entry name" value="GTPase_YsxC"/>
    <property type="match status" value="1"/>
</dbReference>
<dbReference type="InterPro" id="IPR019987">
    <property type="entry name" value="GTP-bd_ribosome_bio_YsxC"/>
</dbReference>
<evidence type="ECO:0000256" key="15">
    <source>
        <dbReference type="SAM" id="Phobius"/>
    </source>
</evidence>
<feature type="compositionally biased region" description="Polar residues" evidence="14">
    <location>
        <begin position="2023"/>
        <end position="2034"/>
    </location>
</feature>
<evidence type="ECO:0000256" key="2">
    <source>
        <dbReference type="ARBA" id="ARBA00004141"/>
    </source>
</evidence>
<comment type="cofactor">
    <cofactor evidence="1">
        <name>Mg(2+)</name>
        <dbReference type="ChEBI" id="CHEBI:18420"/>
    </cofactor>
</comment>
<evidence type="ECO:0000259" key="17">
    <source>
        <dbReference type="PROSITE" id="PS51706"/>
    </source>
</evidence>
<feature type="transmembrane region" description="Helical" evidence="15">
    <location>
        <begin position="858"/>
        <end position="877"/>
    </location>
</feature>